<keyword evidence="2" id="KW-1185">Reference proteome</keyword>
<protein>
    <submittedName>
        <fullName evidence="1">Uncharacterized protein</fullName>
    </submittedName>
</protein>
<proteinExistence type="predicted"/>
<name>A0A6G1JZ25_9PLEO</name>
<dbReference type="Proteomes" id="UP000799428">
    <property type="component" value="Unassembled WGS sequence"/>
</dbReference>
<evidence type="ECO:0000313" key="2">
    <source>
        <dbReference type="Proteomes" id="UP000799428"/>
    </source>
</evidence>
<sequence>MPRLTRPRCLKRPSFRSILRVSRASFSAATTPVVLTVHQGWQCHHCAMDNPGKYGSEPVICSRHACWHFWCEECEWIL</sequence>
<gene>
    <name evidence="1" type="ORF">K504DRAFT_85365</name>
</gene>
<evidence type="ECO:0000313" key="1">
    <source>
        <dbReference type="EMBL" id="KAF2705866.1"/>
    </source>
</evidence>
<dbReference type="EMBL" id="MU005777">
    <property type="protein sequence ID" value="KAF2705866.1"/>
    <property type="molecule type" value="Genomic_DNA"/>
</dbReference>
<dbReference type="AlphaFoldDB" id="A0A6G1JZ25"/>
<organism evidence="1 2">
    <name type="scientific">Pleomassaria siparia CBS 279.74</name>
    <dbReference type="NCBI Taxonomy" id="1314801"/>
    <lineage>
        <taxon>Eukaryota</taxon>
        <taxon>Fungi</taxon>
        <taxon>Dikarya</taxon>
        <taxon>Ascomycota</taxon>
        <taxon>Pezizomycotina</taxon>
        <taxon>Dothideomycetes</taxon>
        <taxon>Pleosporomycetidae</taxon>
        <taxon>Pleosporales</taxon>
        <taxon>Pleomassariaceae</taxon>
        <taxon>Pleomassaria</taxon>
    </lineage>
</organism>
<reference evidence="1" key="1">
    <citation type="journal article" date="2020" name="Stud. Mycol.">
        <title>101 Dothideomycetes genomes: a test case for predicting lifestyles and emergence of pathogens.</title>
        <authorList>
            <person name="Haridas S."/>
            <person name="Albert R."/>
            <person name="Binder M."/>
            <person name="Bloem J."/>
            <person name="Labutti K."/>
            <person name="Salamov A."/>
            <person name="Andreopoulos B."/>
            <person name="Baker S."/>
            <person name="Barry K."/>
            <person name="Bills G."/>
            <person name="Bluhm B."/>
            <person name="Cannon C."/>
            <person name="Castanera R."/>
            <person name="Culley D."/>
            <person name="Daum C."/>
            <person name="Ezra D."/>
            <person name="Gonzalez J."/>
            <person name="Henrissat B."/>
            <person name="Kuo A."/>
            <person name="Liang C."/>
            <person name="Lipzen A."/>
            <person name="Lutzoni F."/>
            <person name="Magnuson J."/>
            <person name="Mondo S."/>
            <person name="Nolan M."/>
            <person name="Ohm R."/>
            <person name="Pangilinan J."/>
            <person name="Park H.-J."/>
            <person name="Ramirez L."/>
            <person name="Alfaro M."/>
            <person name="Sun H."/>
            <person name="Tritt A."/>
            <person name="Yoshinaga Y."/>
            <person name="Zwiers L.-H."/>
            <person name="Turgeon B."/>
            <person name="Goodwin S."/>
            <person name="Spatafora J."/>
            <person name="Crous P."/>
            <person name="Grigoriev I."/>
        </authorList>
    </citation>
    <scope>NUCLEOTIDE SEQUENCE</scope>
    <source>
        <strain evidence="1">CBS 279.74</strain>
    </source>
</reference>
<accession>A0A6G1JZ25</accession>